<evidence type="ECO:0000256" key="10">
    <source>
        <dbReference type="RuleBase" id="RU004338"/>
    </source>
</evidence>
<evidence type="ECO:0000256" key="7">
    <source>
        <dbReference type="ARBA" id="ARBA00025046"/>
    </source>
</evidence>
<evidence type="ECO:0000313" key="11">
    <source>
        <dbReference type="EMBL" id="KYC29352.1"/>
    </source>
</evidence>
<comment type="cofactor">
    <cofactor evidence="2 10">
        <name>a divalent metal cation</name>
        <dbReference type="ChEBI" id="CHEBI:60240"/>
    </cofactor>
</comment>
<comment type="catalytic activity">
    <reaction evidence="8 10">
        <text>oxaloacetate + H(+) = pyruvate + CO2</text>
        <dbReference type="Rhea" id="RHEA:15641"/>
        <dbReference type="ChEBI" id="CHEBI:15361"/>
        <dbReference type="ChEBI" id="CHEBI:15378"/>
        <dbReference type="ChEBI" id="CHEBI:16452"/>
        <dbReference type="ChEBI" id="CHEBI:16526"/>
        <dbReference type="EC" id="4.1.1.112"/>
    </reaction>
</comment>
<feature type="binding site" evidence="9">
    <location>
        <position position="106"/>
    </location>
    <ligand>
        <name>substrate</name>
    </ligand>
</feature>
<dbReference type="EC" id="4.1.3.17" evidence="10"/>
<comment type="function">
    <text evidence="7 10">Catalyzes the aldol cleavage of 4-hydroxy-4-methyl-2-oxoglutarate (HMG) into 2 molecules of pyruvate. Also contains a secondary oxaloacetate (OAA) decarboxylase activity due to the common pyruvate enolate transition state formed following C-C bond cleavage in the retro-aldol and decarboxylation reactions.</text>
</comment>
<dbReference type="SUPFAM" id="SSF89562">
    <property type="entry name" value="RraA-like"/>
    <property type="match status" value="1"/>
</dbReference>
<organism evidence="11 12">
    <name type="scientific">Sterolibacterium denitrificans</name>
    <dbReference type="NCBI Taxonomy" id="157592"/>
    <lineage>
        <taxon>Bacteria</taxon>
        <taxon>Pseudomonadati</taxon>
        <taxon>Pseudomonadota</taxon>
        <taxon>Betaproteobacteria</taxon>
        <taxon>Nitrosomonadales</taxon>
        <taxon>Sterolibacteriaceae</taxon>
        <taxon>Sterolibacterium</taxon>
    </lineage>
</organism>
<dbReference type="Pfam" id="PF03737">
    <property type="entry name" value="RraA-like"/>
    <property type="match status" value="1"/>
</dbReference>
<gene>
    <name evidence="11" type="ORF">ACY05_02175</name>
</gene>
<dbReference type="InterPro" id="IPR010203">
    <property type="entry name" value="RraA"/>
</dbReference>
<comment type="similarity">
    <text evidence="3 10">Belongs to the class II aldolase/RraA-like family.</text>
</comment>
<dbReference type="PANTHER" id="PTHR33254:SF4">
    <property type="entry name" value="4-HYDROXY-4-METHYL-2-OXOGLUTARATE ALDOLASE 3-RELATED"/>
    <property type="match status" value="1"/>
</dbReference>
<evidence type="ECO:0000256" key="4">
    <source>
        <dbReference type="ARBA" id="ARBA00011233"/>
    </source>
</evidence>
<name>A0A656Z8W1_9PROT</name>
<dbReference type="Proteomes" id="UP000243416">
    <property type="component" value="Unassembled WGS sequence"/>
</dbReference>
<dbReference type="GO" id="GO:0047443">
    <property type="term" value="F:4-hydroxy-4-methyl-2-oxoglutarate aldolase activity"/>
    <property type="evidence" value="ECO:0007669"/>
    <property type="project" value="UniProtKB-EC"/>
</dbReference>
<dbReference type="GO" id="GO:0008948">
    <property type="term" value="F:oxaloacetate decarboxylase activity"/>
    <property type="evidence" value="ECO:0007669"/>
    <property type="project" value="UniProtKB-EC"/>
</dbReference>
<feature type="binding site" evidence="9">
    <location>
        <position position="107"/>
    </location>
    <ligand>
        <name>Mg(2+)</name>
        <dbReference type="ChEBI" id="CHEBI:18420"/>
    </ligand>
</feature>
<evidence type="ECO:0000313" key="12">
    <source>
        <dbReference type="Proteomes" id="UP000243416"/>
    </source>
</evidence>
<dbReference type="GO" id="GO:0008428">
    <property type="term" value="F:ribonuclease inhibitor activity"/>
    <property type="evidence" value="ECO:0007669"/>
    <property type="project" value="InterPro"/>
</dbReference>
<keyword evidence="12" id="KW-1185">Reference proteome</keyword>
<keyword evidence="9" id="KW-0460">Magnesium</keyword>
<dbReference type="NCBIfam" id="NF006875">
    <property type="entry name" value="PRK09372.1"/>
    <property type="match status" value="1"/>
</dbReference>
<evidence type="ECO:0000256" key="3">
    <source>
        <dbReference type="ARBA" id="ARBA00008621"/>
    </source>
</evidence>
<dbReference type="InterPro" id="IPR036704">
    <property type="entry name" value="RraA/RraA-like_sf"/>
</dbReference>
<dbReference type="CDD" id="cd16841">
    <property type="entry name" value="RraA_family"/>
    <property type="match status" value="1"/>
</dbReference>
<dbReference type="GO" id="GO:0051252">
    <property type="term" value="P:regulation of RNA metabolic process"/>
    <property type="evidence" value="ECO:0007669"/>
    <property type="project" value="InterPro"/>
</dbReference>
<dbReference type="Gene3D" id="3.50.30.40">
    <property type="entry name" value="Ribonuclease E inhibitor RraA/RraA-like"/>
    <property type="match status" value="1"/>
</dbReference>
<keyword evidence="5 9" id="KW-0479">Metal-binding</keyword>
<keyword evidence="6 10" id="KW-0456">Lyase</keyword>
<comment type="subunit">
    <text evidence="4 10">Homotrimer.</text>
</comment>
<comment type="cofactor">
    <cofactor evidence="9">
        <name>Mg(2+)</name>
        <dbReference type="ChEBI" id="CHEBI:18420"/>
    </cofactor>
</comment>
<evidence type="ECO:0000256" key="1">
    <source>
        <dbReference type="ARBA" id="ARBA00001342"/>
    </source>
</evidence>
<sequence length="168" mass="17302">MSLEIPFATADLLDANEAGLNAGTLHVVAPMFRSYGGRAVFGGPISTLKVFEDNSLVRTALSQPGNGRVLVIDGGGSLRCALVGDQLAELAVKNGWAGIVVYGCIRDSRAIGSMALGVFALATHPLKSIKRNVGEADLAVTFGGVSFVPGHFLYADADGVIVSQTALA</sequence>
<evidence type="ECO:0000256" key="8">
    <source>
        <dbReference type="ARBA" id="ARBA00047973"/>
    </source>
</evidence>
<reference evidence="11 12" key="1">
    <citation type="journal article" date="2016" name="ISME J.">
        <title>Integrated multi-omics analyses reveal the biochemical mechanisms and phylogenetic relevance of anaerobic androgen biodegradation in the environment.</title>
        <authorList>
            <person name="Yang F.C."/>
            <person name="Chen Y.L."/>
            <person name="Tang S.L."/>
            <person name="Yu C.P."/>
            <person name="Wang P.H."/>
            <person name="Ismail W."/>
            <person name="Wang C.H."/>
            <person name="Ding J.Y."/>
            <person name="Yang C.Y."/>
            <person name="Yang C.Y."/>
            <person name="Chiang Y.R."/>
        </authorList>
    </citation>
    <scope>NUCLEOTIDE SEQUENCE [LARGE SCALE GENOMIC DNA]</scope>
    <source>
        <strain evidence="11 12">DSM 13999</strain>
    </source>
</reference>
<dbReference type="RefSeq" id="WP_067170157.1">
    <property type="nucleotide sequence ID" value="NZ_LFZK01000001.1"/>
</dbReference>
<evidence type="ECO:0000256" key="2">
    <source>
        <dbReference type="ARBA" id="ARBA00001968"/>
    </source>
</evidence>
<dbReference type="AlphaFoldDB" id="A0A656Z8W1"/>
<evidence type="ECO:0000256" key="5">
    <source>
        <dbReference type="ARBA" id="ARBA00022723"/>
    </source>
</evidence>
<dbReference type="EC" id="4.1.1.112" evidence="10"/>
<accession>A0A656Z8W1</accession>
<feature type="binding site" evidence="9">
    <location>
        <begin position="84"/>
        <end position="87"/>
    </location>
    <ligand>
        <name>substrate</name>
    </ligand>
</feature>
<dbReference type="OrthoDB" id="943692at2"/>
<dbReference type="EMBL" id="LFZK01000001">
    <property type="protein sequence ID" value="KYC29352.1"/>
    <property type="molecule type" value="Genomic_DNA"/>
</dbReference>
<evidence type="ECO:0000256" key="9">
    <source>
        <dbReference type="PIRSR" id="PIRSR605493-1"/>
    </source>
</evidence>
<dbReference type="PANTHER" id="PTHR33254">
    <property type="entry name" value="4-HYDROXY-4-METHYL-2-OXOGLUTARATE ALDOLASE 3-RELATED"/>
    <property type="match status" value="1"/>
</dbReference>
<proteinExistence type="inferred from homology"/>
<comment type="caution">
    <text evidence="11">The sequence shown here is derived from an EMBL/GenBank/DDBJ whole genome shotgun (WGS) entry which is preliminary data.</text>
</comment>
<dbReference type="InterPro" id="IPR005493">
    <property type="entry name" value="RraA/RraA-like"/>
</dbReference>
<protein>
    <recommendedName>
        <fullName evidence="10">4-hydroxy-4-methyl-2-oxoglutarate aldolase</fullName>
        <shortName evidence="10">HMG aldolase</shortName>
        <ecNumber evidence="10">4.1.1.112</ecNumber>
        <ecNumber evidence="10">4.1.3.17</ecNumber>
    </recommendedName>
    <alternativeName>
        <fullName evidence="10">Oxaloacetate decarboxylase</fullName>
    </alternativeName>
</protein>
<dbReference type="NCBIfam" id="TIGR01935">
    <property type="entry name" value="NOT-MenG"/>
    <property type="match status" value="1"/>
</dbReference>
<comment type="catalytic activity">
    <reaction evidence="1 10">
        <text>4-hydroxy-4-methyl-2-oxoglutarate = 2 pyruvate</text>
        <dbReference type="Rhea" id="RHEA:22748"/>
        <dbReference type="ChEBI" id="CHEBI:15361"/>
        <dbReference type="ChEBI" id="CHEBI:58276"/>
        <dbReference type="EC" id="4.1.3.17"/>
    </reaction>
</comment>
<dbReference type="GO" id="GO:0046872">
    <property type="term" value="F:metal ion binding"/>
    <property type="evidence" value="ECO:0007669"/>
    <property type="project" value="UniProtKB-KW"/>
</dbReference>
<evidence type="ECO:0000256" key="6">
    <source>
        <dbReference type="ARBA" id="ARBA00023239"/>
    </source>
</evidence>